<organism evidence="3 5">
    <name type="scientific">Streptomyces dangxiongensis</name>
    <dbReference type="NCBI Taxonomy" id="1442032"/>
    <lineage>
        <taxon>Bacteria</taxon>
        <taxon>Bacillati</taxon>
        <taxon>Actinomycetota</taxon>
        <taxon>Actinomycetes</taxon>
        <taxon>Kitasatosporales</taxon>
        <taxon>Streptomycetaceae</taxon>
        <taxon>Streptomyces</taxon>
    </lineage>
</organism>
<geneLocation type="plasmid" evidence="3">
    <name>unnamed1</name>
</geneLocation>
<dbReference type="EMBL" id="CP033073">
    <property type="protein sequence ID" value="AYN43371.1"/>
    <property type="molecule type" value="Genomic_DNA"/>
</dbReference>
<reference evidence="3 5" key="1">
    <citation type="submission" date="2018-10" db="EMBL/GenBank/DDBJ databases">
        <title>The genome of Streptomyces dangxiongensis Z022.</title>
        <authorList>
            <person name="Zhang B."/>
        </authorList>
    </citation>
    <scope>NUCLEOTIDE SEQUENCE [LARGE SCALE GENOMIC DNA]</scope>
    <source>
        <strain evidence="3 5">Z022</strain>
        <plasmid evidence="3 5">unnamed1</plasmid>
    </source>
</reference>
<feature type="region of interest" description="Disordered" evidence="2">
    <location>
        <begin position="114"/>
        <end position="137"/>
    </location>
</feature>
<proteinExistence type="predicted"/>
<evidence type="ECO:0000313" key="3">
    <source>
        <dbReference type="EMBL" id="AYN37695.1"/>
    </source>
</evidence>
<evidence type="ECO:0000256" key="2">
    <source>
        <dbReference type="SAM" id="MobiDB-lite"/>
    </source>
</evidence>
<dbReference type="KEGG" id="sdd:D9753_36105"/>
<dbReference type="EMBL" id="CP033072">
    <property type="protein sequence ID" value="AYN37695.1"/>
    <property type="molecule type" value="Genomic_DNA"/>
</dbReference>
<feature type="coiled-coil region" evidence="1">
    <location>
        <begin position="18"/>
        <end position="59"/>
    </location>
</feature>
<dbReference type="Proteomes" id="UP000268329">
    <property type="component" value="Chromosome"/>
</dbReference>
<keyword evidence="1" id="KW-0175">Coiled coil</keyword>
<name>A0A3G2J8C8_9ACTN</name>
<keyword evidence="3" id="KW-0614">Plasmid</keyword>
<evidence type="ECO:0000313" key="4">
    <source>
        <dbReference type="EMBL" id="AYN43371.1"/>
    </source>
</evidence>
<keyword evidence="5" id="KW-1185">Reference proteome</keyword>
<evidence type="ECO:0000256" key="1">
    <source>
        <dbReference type="SAM" id="Coils"/>
    </source>
</evidence>
<feature type="compositionally biased region" description="Polar residues" evidence="2">
    <location>
        <begin position="117"/>
        <end position="128"/>
    </location>
</feature>
<dbReference type="AlphaFoldDB" id="A0A3G2J8C8"/>
<dbReference type="OrthoDB" id="2594539at2"/>
<protein>
    <submittedName>
        <fullName evidence="3">Uncharacterized protein</fullName>
    </submittedName>
</protein>
<evidence type="ECO:0000313" key="5">
    <source>
        <dbReference type="Proteomes" id="UP000268329"/>
    </source>
</evidence>
<sequence length="160" mass="17368">MAHQSFLLNSARHLRSLVAEDEEAVRAAAKRVQEAQESLEDAQLRAEASREVLQSVESRLSKVVGSPLASQDVLFPSTTADANASTPPMPVVDLIREFLRPRGEATTGEIIEHVRQSRPSTNSSNVSPELSRLVKMGDVVRPRQGVYSLSPTAKSHEGSA</sequence>
<dbReference type="KEGG" id="sdd:D9753_00280"/>
<gene>
    <name evidence="3" type="ORF">D9753_00280</name>
    <name evidence="4" type="ORF">D9753_36105</name>
</gene>
<accession>A0A3G2J8C8</accession>
<dbReference type="Proteomes" id="UP000268329">
    <property type="component" value="Plasmid unnamed1"/>
</dbReference>